<dbReference type="Pfam" id="PF03957">
    <property type="entry name" value="Jun"/>
    <property type="match status" value="1"/>
</dbReference>
<dbReference type="SMART" id="SM00338">
    <property type="entry name" value="BRLZ"/>
    <property type="match status" value="1"/>
</dbReference>
<evidence type="ECO:0000259" key="7">
    <source>
        <dbReference type="PROSITE" id="PS50217"/>
    </source>
</evidence>
<reference evidence="10" key="3">
    <citation type="submission" date="2025-04" db="UniProtKB">
        <authorList>
            <consortium name="RefSeq"/>
        </authorList>
    </citation>
    <scope>IDENTIFICATION</scope>
    <source>
        <strain evidence="10">S238N-H82</strain>
        <tissue evidence="10">Testes</tissue>
    </source>
</reference>
<evidence type="ECO:0000313" key="9">
    <source>
        <dbReference type="Proteomes" id="UP000001554"/>
    </source>
</evidence>
<keyword evidence="3" id="KW-0238">DNA-binding</keyword>
<dbReference type="InterPro" id="IPR005643">
    <property type="entry name" value="JNK"/>
</dbReference>
<dbReference type="InParanoid" id="C3YQP4"/>
<evidence type="ECO:0000313" key="10">
    <source>
        <dbReference type="RefSeq" id="XP_035698869.1"/>
    </source>
</evidence>
<dbReference type="CDD" id="cd14696">
    <property type="entry name" value="bZIP_Jun"/>
    <property type="match status" value="1"/>
</dbReference>
<dbReference type="InterPro" id="IPR050946">
    <property type="entry name" value="AP-1_TF_bZIP"/>
</dbReference>
<evidence type="ECO:0000256" key="2">
    <source>
        <dbReference type="ARBA" id="ARBA00023015"/>
    </source>
</evidence>
<evidence type="ECO:0000256" key="4">
    <source>
        <dbReference type="ARBA" id="ARBA00023163"/>
    </source>
</evidence>
<protein>
    <submittedName>
        <fullName evidence="10">Transcription factor AP-1-like</fullName>
    </submittedName>
</protein>
<reference evidence="9" key="2">
    <citation type="journal article" date="2020" name="Nat. Ecol. Evol.">
        <title>Deeply conserved synteny resolves early events in vertebrate evolution.</title>
        <authorList>
            <person name="Simakov O."/>
            <person name="Marletaz F."/>
            <person name="Yue J.X."/>
            <person name="O'Connell B."/>
            <person name="Jenkins J."/>
            <person name="Brandt A."/>
            <person name="Calef R."/>
            <person name="Tung C.H."/>
            <person name="Huang T.K."/>
            <person name="Schmutz J."/>
            <person name="Satoh N."/>
            <person name="Yu J.K."/>
            <person name="Putnam N.H."/>
            <person name="Green R.E."/>
            <person name="Rokhsar D.S."/>
        </authorList>
    </citation>
    <scope>NUCLEOTIDE SEQUENCE [LARGE SCALE GENOMIC DNA]</scope>
    <source>
        <strain evidence="9">S238N-H82</strain>
    </source>
</reference>
<dbReference type="Proteomes" id="UP000001554">
    <property type="component" value="Chromosome 15"/>
</dbReference>
<evidence type="ECO:0000256" key="3">
    <source>
        <dbReference type="ARBA" id="ARBA00023125"/>
    </source>
</evidence>
<evidence type="ECO:0000256" key="5">
    <source>
        <dbReference type="SAM" id="Coils"/>
    </source>
</evidence>
<accession>C3YQP4</accession>
<keyword evidence="4" id="KW-0804">Transcription</keyword>
<proteinExistence type="inferred from homology"/>
<dbReference type="InterPro" id="IPR002112">
    <property type="entry name" value="Leuzip_Jun"/>
</dbReference>
<sequence>MALKMETSFYHDSELHSMPQSKYANPGYSRIPDTKPNVAPQDMRKSLTLDFQNTSKKPHLQNILGTPELNLLKLGSPELERLIIQSNGLVTTTPTPTQFIFPKNVTDEQEQYAAGFVAALERLHRDEMVDPSGSQPCAQMATNSTATASTSYPGAPPPLSHQPTYHTLTAMSTTTALPGSTVEHHPTPTTAANTNAACSSSSTAPLQHHTLSRPIKEEPQTVPHQAMTALPTGPIDMETQELIKAERKRLRNRIAASKCRKRKLERISRLESKVKDLKTQNTDLSTTANQLREQVCQLKQKVMEHVNSGCQVMLTQQLSFN</sequence>
<dbReference type="InterPro" id="IPR008917">
    <property type="entry name" value="TF_DNA-bd_sf"/>
</dbReference>
<reference evidence="8" key="1">
    <citation type="journal article" date="2008" name="Nature">
        <title>The amphioxus genome and the evolution of the chordate karyotype.</title>
        <authorList>
            <consortium name="US DOE Joint Genome Institute (JGI-PGF)"/>
            <person name="Putnam N.H."/>
            <person name="Butts T."/>
            <person name="Ferrier D.E.K."/>
            <person name="Furlong R.F."/>
            <person name="Hellsten U."/>
            <person name="Kawashima T."/>
            <person name="Robinson-Rechavi M."/>
            <person name="Shoguchi E."/>
            <person name="Terry A."/>
            <person name="Yu J.-K."/>
            <person name="Benito-Gutierrez E.L."/>
            <person name="Dubchak I."/>
            <person name="Garcia-Fernandez J."/>
            <person name="Gibson-Brown J.J."/>
            <person name="Grigoriev I.V."/>
            <person name="Horton A.C."/>
            <person name="de Jong P.J."/>
            <person name="Jurka J."/>
            <person name="Kapitonov V.V."/>
            <person name="Kohara Y."/>
            <person name="Kuroki Y."/>
            <person name="Lindquist E."/>
            <person name="Lucas S."/>
            <person name="Osoegawa K."/>
            <person name="Pennacchio L.A."/>
            <person name="Salamov A.A."/>
            <person name="Satou Y."/>
            <person name="Sauka-Spengler T."/>
            <person name="Schmutz J."/>
            <person name="Shin-I T."/>
            <person name="Toyoda A."/>
            <person name="Bronner-Fraser M."/>
            <person name="Fujiyama A."/>
            <person name="Holland L.Z."/>
            <person name="Holland P.W.H."/>
            <person name="Satoh N."/>
            <person name="Rokhsar D.S."/>
        </authorList>
    </citation>
    <scope>NUCLEOTIDE SEQUENCE [LARGE SCALE GENOMIC DNA]</scope>
    <source>
        <strain evidence="8">S238N-H82</strain>
        <tissue evidence="8">Testes</tissue>
    </source>
</reference>
<keyword evidence="2" id="KW-0805">Transcription regulation</keyword>
<keyword evidence="5" id="KW-0175">Coiled coil</keyword>
<dbReference type="GO" id="GO:0042127">
    <property type="term" value="P:regulation of cell population proliferation"/>
    <property type="evidence" value="ECO:0000318"/>
    <property type="project" value="GO_Central"/>
</dbReference>
<evidence type="ECO:0000256" key="6">
    <source>
        <dbReference type="SAM" id="MobiDB-lite"/>
    </source>
</evidence>
<dbReference type="OrthoDB" id="2187714at2759"/>
<dbReference type="GO" id="GO:0005667">
    <property type="term" value="C:transcription regulator complex"/>
    <property type="evidence" value="ECO:0000318"/>
    <property type="project" value="GO_Central"/>
</dbReference>
<dbReference type="RefSeq" id="XP_035698869.1">
    <property type="nucleotide sequence ID" value="XM_035842976.1"/>
</dbReference>
<dbReference type="Gene3D" id="1.10.880.10">
    <property type="entry name" value="Transcription factor, Skn-1-like, DNA-binding domain"/>
    <property type="match status" value="1"/>
</dbReference>
<feature type="domain" description="BZIP" evidence="7">
    <location>
        <begin position="242"/>
        <end position="305"/>
    </location>
</feature>
<dbReference type="GO" id="GO:0000981">
    <property type="term" value="F:DNA-binding transcription factor activity, RNA polymerase II-specific"/>
    <property type="evidence" value="ECO:0000318"/>
    <property type="project" value="GO_Central"/>
</dbReference>
<dbReference type="EMBL" id="GG666543">
    <property type="protein sequence ID" value="EEN57400.1"/>
    <property type="molecule type" value="Genomic_DNA"/>
</dbReference>
<dbReference type="PANTHER" id="PTHR11462:SF35">
    <property type="entry name" value="TRANSCRIPTION FACTOR JRA"/>
    <property type="match status" value="1"/>
</dbReference>
<evidence type="ECO:0000313" key="8">
    <source>
        <dbReference type="EMBL" id="EEN57400.1"/>
    </source>
</evidence>
<dbReference type="InterPro" id="IPR004827">
    <property type="entry name" value="bZIP"/>
</dbReference>
<dbReference type="GO" id="GO:0045944">
    <property type="term" value="P:positive regulation of transcription by RNA polymerase II"/>
    <property type="evidence" value="ECO:0000318"/>
    <property type="project" value="GO_Central"/>
</dbReference>
<feature type="compositionally biased region" description="Low complexity" evidence="6">
    <location>
        <begin position="141"/>
        <end position="151"/>
    </location>
</feature>
<dbReference type="KEGG" id="bfo:118431712"/>
<dbReference type="SUPFAM" id="SSF57959">
    <property type="entry name" value="Leucine zipper domain"/>
    <property type="match status" value="1"/>
</dbReference>
<dbReference type="PANTHER" id="PTHR11462">
    <property type="entry name" value="JUN TRANSCRIPTION FACTOR-RELATED"/>
    <property type="match status" value="1"/>
</dbReference>
<dbReference type="GO" id="GO:0051726">
    <property type="term" value="P:regulation of cell cycle"/>
    <property type="evidence" value="ECO:0000318"/>
    <property type="project" value="GO_Central"/>
</dbReference>
<dbReference type="eggNOG" id="KOG0837">
    <property type="taxonomic scope" value="Eukaryota"/>
</dbReference>
<dbReference type="PROSITE" id="PS00036">
    <property type="entry name" value="BZIP_BASIC"/>
    <property type="match status" value="1"/>
</dbReference>
<dbReference type="PRINTS" id="PR00043">
    <property type="entry name" value="LEUZIPPRJUN"/>
</dbReference>
<dbReference type="InterPro" id="IPR046347">
    <property type="entry name" value="bZIP_sf"/>
</dbReference>
<name>C3YQP4_BRAFL</name>
<dbReference type="SUPFAM" id="SSF47454">
    <property type="entry name" value="A DNA-binding domain in eukaryotic transcription factors"/>
    <property type="match status" value="1"/>
</dbReference>
<comment type="similarity">
    <text evidence="1">Belongs to the bZIP family. Jun subfamily.</text>
</comment>
<feature type="region of interest" description="Disordered" evidence="6">
    <location>
        <begin position="139"/>
        <end position="165"/>
    </location>
</feature>
<feature type="coiled-coil region" evidence="5">
    <location>
        <begin position="247"/>
        <end position="294"/>
    </location>
</feature>
<evidence type="ECO:0000256" key="1">
    <source>
        <dbReference type="ARBA" id="ARBA00006882"/>
    </source>
</evidence>
<organism>
    <name type="scientific">Branchiostoma floridae</name>
    <name type="common">Florida lancelet</name>
    <name type="synonym">Amphioxus</name>
    <dbReference type="NCBI Taxonomy" id="7739"/>
    <lineage>
        <taxon>Eukaryota</taxon>
        <taxon>Metazoa</taxon>
        <taxon>Chordata</taxon>
        <taxon>Cephalochordata</taxon>
        <taxon>Leptocardii</taxon>
        <taxon>Amphioxiformes</taxon>
        <taxon>Branchiostomatidae</taxon>
        <taxon>Branchiostoma</taxon>
    </lineage>
</organism>
<dbReference type="FunFam" id="1.20.5.170:FF:000012">
    <property type="entry name" value="Putative transcription factor AP-1"/>
    <property type="match status" value="1"/>
</dbReference>
<keyword evidence="9" id="KW-1185">Reference proteome</keyword>
<dbReference type="Gene3D" id="1.20.5.170">
    <property type="match status" value="1"/>
</dbReference>
<dbReference type="OMA" id="LNGCQRQ"/>
<dbReference type="GO" id="GO:0000978">
    <property type="term" value="F:RNA polymerase II cis-regulatory region sequence-specific DNA binding"/>
    <property type="evidence" value="ECO:0000318"/>
    <property type="project" value="GO_Central"/>
</dbReference>
<gene>
    <name evidence="10" type="primary">LOC118431712</name>
    <name evidence="8" type="ORF">BRAFLDRAFT_130399</name>
</gene>
<dbReference type="AlphaFoldDB" id="C3YQP4"/>
<dbReference type="Pfam" id="PF00170">
    <property type="entry name" value="bZIP_1"/>
    <property type="match status" value="1"/>
</dbReference>
<dbReference type="PROSITE" id="PS50217">
    <property type="entry name" value="BZIP"/>
    <property type="match status" value="1"/>
</dbReference>
<dbReference type="GeneID" id="118431712"/>
<dbReference type="STRING" id="7739.C3YQP4"/>
<dbReference type="GO" id="GO:0048545">
    <property type="term" value="P:response to steroid hormone"/>
    <property type="evidence" value="ECO:0000318"/>
    <property type="project" value="GO_Central"/>
</dbReference>